<sequence>MSLSPSIPALEPANSGNHIQMTKVSPSDLEAFITASVDGFQSIGRLTDLLGLLTQSAAARSQTDIVLYLAHLDGKVVASVDMEVMNSVAHLYINSVLPWTRGKGLQHLLERA</sequence>
<gene>
    <name evidence="1" type="ORF">Asppvi_010934</name>
</gene>
<dbReference type="OrthoDB" id="3853310at2759"/>
<proteinExistence type="predicted"/>
<dbReference type="RefSeq" id="XP_043162705.1">
    <property type="nucleotide sequence ID" value="XM_043306770.1"/>
</dbReference>
<reference evidence="1 2" key="1">
    <citation type="submission" date="2018-10" db="EMBL/GenBank/DDBJ databases">
        <title>Pan-genome distribution and transcriptional activeness of fungal secondary metabolism genes in Aspergillus section Fumigati.</title>
        <authorList>
            <person name="Takahashi H."/>
            <person name="Umemura M."/>
            <person name="Ninomiya A."/>
            <person name="Kusuya Y."/>
            <person name="Urayama S."/>
            <person name="Shimizu M."/>
            <person name="Watanabe A."/>
            <person name="Kamei K."/>
            <person name="Yaguchi T."/>
            <person name="Hagiwara D."/>
        </authorList>
    </citation>
    <scope>NUCLEOTIDE SEQUENCE [LARGE SCALE GENOMIC DNA]</scope>
    <source>
        <strain evidence="1 2">IFM 55266</strain>
    </source>
</reference>
<dbReference type="InterPro" id="IPR016181">
    <property type="entry name" value="Acyl_CoA_acyltransferase"/>
</dbReference>
<protein>
    <recommendedName>
        <fullName evidence="3">N-acetyltransferase domain-containing protein</fullName>
    </recommendedName>
</protein>
<dbReference type="AlphaFoldDB" id="A0A9P3EXH1"/>
<dbReference type="GeneID" id="67009544"/>
<evidence type="ECO:0008006" key="3">
    <source>
        <dbReference type="Google" id="ProtNLM"/>
    </source>
</evidence>
<dbReference type="SUPFAM" id="SSF55729">
    <property type="entry name" value="Acyl-CoA N-acyltransferases (Nat)"/>
    <property type="match status" value="1"/>
</dbReference>
<organism evidence="1 2">
    <name type="scientific">Aspergillus pseudoviridinutans</name>
    <dbReference type="NCBI Taxonomy" id="1517512"/>
    <lineage>
        <taxon>Eukaryota</taxon>
        <taxon>Fungi</taxon>
        <taxon>Dikarya</taxon>
        <taxon>Ascomycota</taxon>
        <taxon>Pezizomycotina</taxon>
        <taxon>Eurotiomycetes</taxon>
        <taxon>Eurotiomycetidae</taxon>
        <taxon>Eurotiales</taxon>
        <taxon>Aspergillaceae</taxon>
        <taxon>Aspergillus</taxon>
        <taxon>Aspergillus subgen. Fumigati</taxon>
    </lineage>
</organism>
<keyword evidence="2" id="KW-1185">Reference proteome</keyword>
<comment type="caution">
    <text evidence="1">The sequence shown here is derived from an EMBL/GenBank/DDBJ whole genome shotgun (WGS) entry which is preliminary data.</text>
</comment>
<evidence type="ECO:0000313" key="2">
    <source>
        <dbReference type="Proteomes" id="UP001043456"/>
    </source>
</evidence>
<dbReference type="Proteomes" id="UP001043456">
    <property type="component" value="Unassembled WGS sequence"/>
</dbReference>
<name>A0A9P3EXH1_9EURO</name>
<dbReference type="EMBL" id="BHVY01000009">
    <property type="protein sequence ID" value="GIJ91959.1"/>
    <property type="molecule type" value="Genomic_DNA"/>
</dbReference>
<evidence type="ECO:0000313" key="1">
    <source>
        <dbReference type="EMBL" id="GIJ91959.1"/>
    </source>
</evidence>
<accession>A0A9P3EXH1</accession>